<reference evidence="4" key="1">
    <citation type="submission" date="2017-07" db="EMBL/GenBank/DDBJ databases">
        <title>Taro Niue Genome Assembly and Annotation.</title>
        <authorList>
            <person name="Atibalentja N."/>
            <person name="Keating K."/>
            <person name="Fields C.J."/>
        </authorList>
    </citation>
    <scope>NUCLEOTIDE SEQUENCE</scope>
    <source>
        <strain evidence="4">Niue_2</strain>
        <tissue evidence="4">Leaf</tissue>
    </source>
</reference>
<dbReference type="SMART" id="SM00558">
    <property type="entry name" value="JmjC"/>
    <property type="match status" value="1"/>
</dbReference>
<dbReference type="InterPro" id="IPR041667">
    <property type="entry name" value="Cupin_8"/>
</dbReference>
<name>A0A843X9S8_COLES</name>
<evidence type="ECO:0000259" key="3">
    <source>
        <dbReference type="PROSITE" id="PS51184"/>
    </source>
</evidence>
<dbReference type="InterPro" id="IPR014710">
    <property type="entry name" value="RmlC-like_jellyroll"/>
</dbReference>
<dbReference type="PANTHER" id="PTHR12461">
    <property type="entry name" value="HYPOXIA-INDUCIBLE FACTOR 1 ALPHA INHIBITOR-RELATED"/>
    <property type="match status" value="1"/>
</dbReference>
<protein>
    <recommendedName>
        <fullName evidence="3">JmjC domain-containing protein</fullName>
    </recommendedName>
</protein>
<accession>A0A843X9S8</accession>
<dbReference type="Gene3D" id="2.60.120.10">
    <property type="entry name" value="Jelly Rolls"/>
    <property type="match status" value="1"/>
</dbReference>
<feature type="domain" description="JmjC" evidence="3">
    <location>
        <begin position="166"/>
        <end position="372"/>
    </location>
</feature>
<evidence type="ECO:0000256" key="2">
    <source>
        <dbReference type="SAM" id="MobiDB-lite"/>
    </source>
</evidence>
<dbReference type="PROSITE" id="PS51184">
    <property type="entry name" value="JMJC"/>
    <property type="match status" value="1"/>
</dbReference>
<evidence type="ECO:0000256" key="1">
    <source>
        <dbReference type="ARBA" id="ARBA00006801"/>
    </source>
</evidence>
<comment type="similarity">
    <text evidence="1">Belongs to the JARID1 histone demethylase family.</text>
</comment>
<dbReference type="EMBL" id="NMUH01006834">
    <property type="protein sequence ID" value="MQM16086.1"/>
    <property type="molecule type" value="Genomic_DNA"/>
</dbReference>
<dbReference type="AlphaFoldDB" id="A0A843X9S8"/>
<sequence length="396" mass="43598">MEAGRESSPAAAGAAVEDALLLRHFEGFPSPEYFSSAIEPGNVPAVFVGAVKDWKAFASWDPRRGGLDYLLEQVGSSTVEAMLSRSAPIFYGDLRSHERVPVRLSTFIATCKLNPIMGNKVDSTGIQEVSAISTADGASDDMIGIGQGSDMGPTSTSQASTTPTASEESEQLYLAQVPILNIENKEGSTLESLSEDIKMPIFLESKPLVSVNFWMNNKSSRSSTHYDPHHNLLCVVAGCKKGKQKRQQTTCLCSARIHLRLGKNYAPALKLPSPRSVVLWPPSASRFLYPMPVYGEASNHSSVDIQNSDLSLHPRAKYSMDYSQKAILHAGDALFIPEGWFHQVDSDDLTIGVNLWWQSNIMANMLQHMDAYYLRWIFNRLVGKEMVCPLTMTVFT</sequence>
<feature type="compositionally biased region" description="Low complexity" evidence="2">
    <location>
        <begin position="153"/>
        <end position="166"/>
    </location>
</feature>
<dbReference type="InterPro" id="IPR003347">
    <property type="entry name" value="JmjC_dom"/>
</dbReference>
<dbReference type="Proteomes" id="UP000652761">
    <property type="component" value="Unassembled WGS sequence"/>
</dbReference>
<organism evidence="4 5">
    <name type="scientific">Colocasia esculenta</name>
    <name type="common">Wild taro</name>
    <name type="synonym">Arum esculentum</name>
    <dbReference type="NCBI Taxonomy" id="4460"/>
    <lineage>
        <taxon>Eukaryota</taxon>
        <taxon>Viridiplantae</taxon>
        <taxon>Streptophyta</taxon>
        <taxon>Embryophyta</taxon>
        <taxon>Tracheophyta</taxon>
        <taxon>Spermatophyta</taxon>
        <taxon>Magnoliopsida</taxon>
        <taxon>Liliopsida</taxon>
        <taxon>Araceae</taxon>
        <taxon>Aroideae</taxon>
        <taxon>Colocasieae</taxon>
        <taxon>Colocasia</taxon>
    </lineage>
</organism>
<dbReference type="OrthoDB" id="415358at2759"/>
<dbReference type="Pfam" id="PF13621">
    <property type="entry name" value="Cupin_8"/>
    <property type="match status" value="2"/>
</dbReference>
<proteinExistence type="inferred from homology"/>
<evidence type="ECO:0000313" key="5">
    <source>
        <dbReference type="Proteomes" id="UP000652761"/>
    </source>
</evidence>
<evidence type="ECO:0000313" key="4">
    <source>
        <dbReference type="EMBL" id="MQM16086.1"/>
    </source>
</evidence>
<comment type="caution">
    <text evidence="4">The sequence shown here is derived from an EMBL/GenBank/DDBJ whole genome shotgun (WGS) entry which is preliminary data.</text>
</comment>
<dbReference type="Gene3D" id="2.60.120.650">
    <property type="entry name" value="Cupin"/>
    <property type="match status" value="1"/>
</dbReference>
<gene>
    <name evidence="4" type="ORF">Taro_049041</name>
</gene>
<dbReference type="PANTHER" id="PTHR12461:SF102">
    <property type="entry name" value="LYSINE-SPECIFIC DEMETHYLASE JMJ31"/>
    <property type="match status" value="1"/>
</dbReference>
<keyword evidence="5" id="KW-1185">Reference proteome</keyword>
<feature type="region of interest" description="Disordered" evidence="2">
    <location>
        <begin position="145"/>
        <end position="168"/>
    </location>
</feature>
<dbReference type="SUPFAM" id="SSF51197">
    <property type="entry name" value="Clavaminate synthase-like"/>
    <property type="match status" value="2"/>
</dbReference>